<evidence type="ECO:0000256" key="1">
    <source>
        <dbReference type="ARBA" id="ARBA00008791"/>
    </source>
</evidence>
<evidence type="ECO:0000313" key="3">
    <source>
        <dbReference type="EMBL" id="RUT14667.1"/>
    </source>
</evidence>
<evidence type="ECO:0000259" key="2">
    <source>
        <dbReference type="Pfam" id="PF00582"/>
    </source>
</evidence>
<dbReference type="Gene3D" id="3.40.50.620">
    <property type="entry name" value="HUPs"/>
    <property type="match status" value="1"/>
</dbReference>
<gene>
    <name evidence="3" type="ORF">DSM107010_02130</name>
</gene>
<accession>A0AB37UVB0</accession>
<comment type="similarity">
    <text evidence="1">Belongs to the universal stress protein A family.</text>
</comment>
<name>A0AB37UVB0_9CYAN</name>
<dbReference type="InterPro" id="IPR006015">
    <property type="entry name" value="Universal_stress_UspA"/>
</dbReference>
<dbReference type="Pfam" id="PF00582">
    <property type="entry name" value="Usp"/>
    <property type="match status" value="1"/>
</dbReference>
<evidence type="ECO:0000313" key="4">
    <source>
        <dbReference type="Proteomes" id="UP000282574"/>
    </source>
</evidence>
<dbReference type="EMBL" id="RSCK01000001">
    <property type="protein sequence ID" value="RUT14667.1"/>
    <property type="molecule type" value="Genomic_DNA"/>
</dbReference>
<sequence length="177" mass="19476">MFQKILTALDKSEISKHVFEEALALAKANGASLLLLHVLSVDEEDYPLVAGRNSWNYDPKAICAAVESFQKHWQEYEQQGLELLRSRTAQATAAGVKAEFTQNLGGPGACICAVARAWGADLIVVGRRRLSVWRELVPGSVSSYVLHHAPCTVMAVQYPVKKNIRTLHPQPLKLASE</sequence>
<keyword evidence="4" id="KW-1185">Reference proteome</keyword>
<dbReference type="Proteomes" id="UP000282574">
    <property type="component" value="Unassembled WGS sequence"/>
</dbReference>
<protein>
    <recommendedName>
        <fullName evidence="2">UspA domain-containing protein</fullName>
    </recommendedName>
</protein>
<dbReference type="InterPro" id="IPR006016">
    <property type="entry name" value="UspA"/>
</dbReference>
<dbReference type="SUPFAM" id="SSF52402">
    <property type="entry name" value="Adenine nucleotide alpha hydrolases-like"/>
    <property type="match status" value="1"/>
</dbReference>
<dbReference type="RefSeq" id="WP_106165892.1">
    <property type="nucleotide sequence ID" value="NZ_JAVKZF010000005.1"/>
</dbReference>
<dbReference type="CDD" id="cd00293">
    <property type="entry name" value="USP-like"/>
    <property type="match status" value="1"/>
</dbReference>
<organism evidence="3 4">
    <name type="scientific">Chroococcidiopsis cubana SAG 39.79</name>
    <dbReference type="NCBI Taxonomy" id="388085"/>
    <lineage>
        <taxon>Bacteria</taxon>
        <taxon>Bacillati</taxon>
        <taxon>Cyanobacteriota</taxon>
        <taxon>Cyanophyceae</taxon>
        <taxon>Chroococcidiopsidales</taxon>
        <taxon>Chroococcidiopsidaceae</taxon>
        <taxon>Chroococcidiopsis</taxon>
    </lineage>
</organism>
<dbReference type="PRINTS" id="PR01438">
    <property type="entry name" value="UNVRSLSTRESS"/>
</dbReference>
<comment type="caution">
    <text evidence="3">The sequence shown here is derived from an EMBL/GenBank/DDBJ whole genome shotgun (WGS) entry which is preliminary data.</text>
</comment>
<dbReference type="InterPro" id="IPR014729">
    <property type="entry name" value="Rossmann-like_a/b/a_fold"/>
</dbReference>
<dbReference type="AlphaFoldDB" id="A0AB37UVB0"/>
<reference evidence="3 4" key="1">
    <citation type="journal article" date="2019" name="Genome Biol. Evol.">
        <title>Day and night: Metabolic profiles and evolutionary relationships of six axenic non-marine cyanobacteria.</title>
        <authorList>
            <person name="Will S.E."/>
            <person name="Henke P."/>
            <person name="Boedeker C."/>
            <person name="Huang S."/>
            <person name="Brinkmann H."/>
            <person name="Rohde M."/>
            <person name="Jarek M."/>
            <person name="Friedl T."/>
            <person name="Seufert S."/>
            <person name="Schumacher M."/>
            <person name="Overmann J."/>
            <person name="Neumann-Schaal M."/>
            <person name="Petersen J."/>
        </authorList>
    </citation>
    <scope>NUCLEOTIDE SEQUENCE [LARGE SCALE GENOMIC DNA]</scope>
    <source>
        <strain evidence="3 4">SAG 39.79</strain>
    </source>
</reference>
<feature type="domain" description="UspA" evidence="2">
    <location>
        <begin position="1"/>
        <end position="156"/>
    </location>
</feature>
<dbReference type="PANTHER" id="PTHR46268">
    <property type="entry name" value="STRESS RESPONSE PROTEIN NHAX"/>
    <property type="match status" value="1"/>
</dbReference>
<proteinExistence type="inferred from homology"/>
<dbReference type="PANTHER" id="PTHR46268:SF8">
    <property type="entry name" value="UNIVERSAL STRESS PROTEIN SLL1388"/>
    <property type="match status" value="1"/>
</dbReference>